<protein>
    <submittedName>
        <fullName evidence="1">Uncharacterized protein</fullName>
    </submittedName>
</protein>
<name>A0ACC2CVF8_DIPCM</name>
<accession>A0ACC2CVF8</accession>
<reference evidence="2" key="1">
    <citation type="journal article" date="2024" name="Proc. Natl. Acad. Sci. U.S.A.">
        <title>Extraordinary preservation of gene collinearity over three hundred million years revealed in homosporous lycophytes.</title>
        <authorList>
            <person name="Li C."/>
            <person name="Wickell D."/>
            <person name="Kuo L.Y."/>
            <person name="Chen X."/>
            <person name="Nie B."/>
            <person name="Liao X."/>
            <person name="Peng D."/>
            <person name="Ji J."/>
            <person name="Jenkins J."/>
            <person name="Williams M."/>
            <person name="Shu S."/>
            <person name="Plott C."/>
            <person name="Barry K."/>
            <person name="Rajasekar S."/>
            <person name="Grimwood J."/>
            <person name="Han X."/>
            <person name="Sun S."/>
            <person name="Hou Z."/>
            <person name="He W."/>
            <person name="Dai G."/>
            <person name="Sun C."/>
            <person name="Schmutz J."/>
            <person name="Leebens-Mack J.H."/>
            <person name="Li F.W."/>
            <person name="Wang L."/>
        </authorList>
    </citation>
    <scope>NUCLEOTIDE SEQUENCE [LARGE SCALE GENOMIC DNA]</scope>
    <source>
        <strain evidence="2">cv. PW_Plant_1</strain>
    </source>
</reference>
<proteinExistence type="predicted"/>
<organism evidence="1 2">
    <name type="scientific">Diphasiastrum complanatum</name>
    <name type="common">Issler's clubmoss</name>
    <name type="synonym">Lycopodium complanatum</name>
    <dbReference type="NCBI Taxonomy" id="34168"/>
    <lineage>
        <taxon>Eukaryota</taxon>
        <taxon>Viridiplantae</taxon>
        <taxon>Streptophyta</taxon>
        <taxon>Embryophyta</taxon>
        <taxon>Tracheophyta</taxon>
        <taxon>Lycopodiopsida</taxon>
        <taxon>Lycopodiales</taxon>
        <taxon>Lycopodiaceae</taxon>
        <taxon>Lycopodioideae</taxon>
        <taxon>Diphasiastrum</taxon>
    </lineage>
</organism>
<keyword evidence="2" id="KW-1185">Reference proteome</keyword>
<evidence type="ECO:0000313" key="1">
    <source>
        <dbReference type="EMBL" id="KAJ7545965.1"/>
    </source>
</evidence>
<comment type="caution">
    <text evidence="1">The sequence shown here is derived from an EMBL/GenBank/DDBJ whole genome shotgun (WGS) entry which is preliminary data.</text>
</comment>
<sequence length="452" mass="51320">MEDEASSNGVDAAPVIPFEVVDEEEMKAIEAAFSFAAFMPPPVRHPGRVADCPLASCSVPPTSRYFLRSCTNKRKPAPCSNEQKVHTRRGADALVDLAVGSVQHALEEIERQAVPNKLQFTATIQDIEETGPSKLEETANEIRKRRRARNTTADVSSNSRKECRSLCVTDVTALEWCEKQVEFTMTRGKPEKTFAMKAGSARHLELEIEFSTKVEVEVQSKEDSWAIRMVNFIIGTRQLYAEGLTRELPVLGLLESTWLVGVIDELRMCDMGGVQCPLLVDTKTRLRPSPPSEAQKRNARLQLMCYKLIWDTMTQKGISSEIFYECFDLRPHKPLSESVKCHVDRLAMHLRVCNFEDVVQLFNEECLLLPSCHSSLLLRYEWQADQSILGEDEFPFELEWCTDRLKWHLEYWQGQRPATFVADDEHWKCNFCSFAGVCPAVNASVEEQTTCN</sequence>
<dbReference type="Proteomes" id="UP001162992">
    <property type="component" value="Chromosome 8"/>
</dbReference>
<gene>
    <name evidence="1" type="ORF">O6H91_08G018400</name>
</gene>
<dbReference type="EMBL" id="CM055099">
    <property type="protein sequence ID" value="KAJ7545965.1"/>
    <property type="molecule type" value="Genomic_DNA"/>
</dbReference>
<evidence type="ECO:0000313" key="2">
    <source>
        <dbReference type="Proteomes" id="UP001162992"/>
    </source>
</evidence>